<dbReference type="EMBL" id="GBXM01019242">
    <property type="protein sequence ID" value="JAH89335.1"/>
    <property type="molecule type" value="Transcribed_RNA"/>
</dbReference>
<feature type="domain" description="Transposase Tc1-like" evidence="1">
    <location>
        <begin position="8"/>
        <end position="79"/>
    </location>
</feature>
<dbReference type="GO" id="GO:0006313">
    <property type="term" value="P:DNA transposition"/>
    <property type="evidence" value="ECO:0007669"/>
    <property type="project" value="InterPro"/>
</dbReference>
<sequence>MTTPSEDQYIKLSSLRDRKATSSQIQNLLNKERKTPISKSTVKRRLSCSGLRGRVAVSKPLLRRGNRAKCLGWAKKYQHFTVDDWKKVLFTDESKFEIYGSNRRVYVRRRTGERMIPQCIKLTVKHGGGNIQV</sequence>
<dbReference type="Pfam" id="PF01498">
    <property type="entry name" value="HTH_Tnp_Tc3_2"/>
    <property type="match status" value="1"/>
</dbReference>
<dbReference type="InterPro" id="IPR002492">
    <property type="entry name" value="Transposase_Tc1-like"/>
</dbReference>
<accession>A0A0E9WIF3</accession>
<reference evidence="2" key="2">
    <citation type="journal article" date="2015" name="Fish Shellfish Immunol.">
        <title>Early steps in the European eel (Anguilla anguilla)-Vibrio vulnificus interaction in the gills: Role of the RtxA13 toxin.</title>
        <authorList>
            <person name="Callol A."/>
            <person name="Pajuelo D."/>
            <person name="Ebbesson L."/>
            <person name="Teles M."/>
            <person name="MacKenzie S."/>
            <person name="Amaro C."/>
        </authorList>
    </citation>
    <scope>NUCLEOTIDE SEQUENCE</scope>
</reference>
<dbReference type="Gene3D" id="3.30.420.10">
    <property type="entry name" value="Ribonuclease H-like superfamily/Ribonuclease H"/>
    <property type="match status" value="1"/>
</dbReference>
<evidence type="ECO:0000259" key="1">
    <source>
        <dbReference type="Pfam" id="PF01498"/>
    </source>
</evidence>
<dbReference type="AlphaFoldDB" id="A0A0E9WIF3"/>
<dbReference type="GO" id="GO:0015074">
    <property type="term" value="P:DNA integration"/>
    <property type="evidence" value="ECO:0007669"/>
    <property type="project" value="InterPro"/>
</dbReference>
<proteinExistence type="predicted"/>
<dbReference type="InterPro" id="IPR036397">
    <property type="entry name" value="RNaseH_sf"/>
</dbReference>
<protein>
    <recommendedName>
        <fullName evidence="1">Transposase Tc1-like domain-containing protein</fullName>
    </recommendedName>
</protein>
<name>A0A0E9WIF3_ANGAN</name>
<evidence type="ECO:0000313" key="2">
    <source>
        <dbReference type="EMBL" id="JAH89335.1"/>
    </source>
</evidence>
<reference evidence="2" key="1">
    <citation type="submission" date="2014-11" db="EMBL/GenBank/DDBJ databases">
        <authorList>
            <person name="Amaro Gonzalez C."/>
        </authorList>
    </citation>
    <scope>NUCLEOTIDE SEQUENCE</scope>
</reference>
<organism evidence="2">
    <name type="scientific">Anguilla anguilla</name>
    <name type="common">European freshwater eel</name>
    <name type="synonym">Muraena anguilla</name>
    <dbReference type="NCBI Taxonomy" id="7936"/>
    <lineage>
        <taxon>Eukaryota</taxon>
        <taxon>Metazoa</taxon>
        <taxon>Chordata</taxon>
        <taxon>Craniata</taxon>
        <taxon>Vertebrata</taxon>
        <taxon>Euteleostomi</taxon>
        <taxon>Actinopterygii</taxon>
        <taxon>Neopterygii</taxon>
        <taxon>Teleostei</taxon>
        <taxon>Anguilliformes</taxon>
        <taxon>Anguillidae</taxon>
        <taxon>Anguilla</taxon>
    </lineage>
</organism>
<dbReference type="GO" id="GO:0003677">
    <property type="term" value="F:DNA binding"/>
    <property type="evidence" value="ECO:0007669"/>
    <property type="project" value="InterPro"/>
</dbReference>